<dbReference type="Pfam" id="PF13770">
    <property type="entry name" value="DUF4169"/>
    <property type="match status" value="1"/>
</dbReference>
<feature type="compositionally biased region" description="Basic and acidic residues" evidence="1">
    <location>
        <begin position="40"/>
        <end position="66"/>
    </location>
</feature>
<sequence length="66" mass="7389">MDLTGNGKIINLRAARKSAARDAARKQGDENAAKFGRTKAQREVEDADRSRVSHILDRHKREDGDD</sequence>
<organism evidence="2 3">
    <name type="scientific">Paracoccus aestuariivivens</name>
    <dbReference type="NCBI Taxonomy" id="1820333"/>
    <lineage>
        <taxon>Bacteria</taxon>
        <taxon>Pseudomonadati</taxon>
        <taxon>Pseudomonadota</taxon>
        <taxon>Alphaproteobacteria</taxon>
        <taxon>Rhodobacterales</taxon>
        <taxon>Paracoccaceae</taxon>
        <taxon>Paracoccus</taxon>
    </lineage>
</organism>
<proteinExistence type="predicted"/>
<dbReference type="AlphaFoldDB" id="A0A6L6J9G8"/>
<keyword evidence="3" id="KW-1185">Reference proteome</keyword>
<dbReference type="InterPro" id="IPR025227">
    <property type="entry name" value="DUF4169"/>
</dbReference>
<reference evidence="2 3" key="1">
    <citation type="submission" date="2019-11" db="EMBL/GenBank/DDBJ databases">
        <authorList>
            <person name="Dong K."/>
        </authorList>
    </citation>
    <scope>NUCLEOTIDE SEQUENCE [LARGE SCALE GENOMIC DNA]</scope>
    <source>
        <strain evidence="2 3">NBRC 111993</strain>
    </source>
</reference>
<name>A0A6L6J9G8_9RHOB</name>
<evidence type="ECO:0000313" key="2">
    <source>
        <dbReference type="EMBL" id="MTH78650.1"/>
    </source>
</evidence>
<accession>A0A6L6J9G8</accession>
<gene>
    <name evidence="2" type="ORF">GL286_13010</name>
</gene>
<comment type="caution">
    <text evidence="2">The sequence shown here is derived from an EMBL/GenBank/DDBJ whole genome shotgun (WGS) entry which is preliminary data.</text>
</comment>
<feature type="region of interest" description="Disordered" evidence="1">
    <location>
        <begin position="20"/>
        <end position="66"/>
    </location>
</feature>
<dbReference type="Proteomes" id="UP000478183">
    <property type="component" value="Unassembled WGS sequence"/>
</dbReference>
<dbReference type="EMBL" id="WMIE01000007">
    <property type="protein sequence ID" value="MTH78650.1"/>
    <property type="molecule type" value="Genomic_DNA"/>
</dbReference>
<feature type="compositionally biased region" description="Basic and acidic residues" evidence="1">
    <location>
        <begin position="20"/>
        <end position="32"/>
    </location>
</feature>
<evidence type="ECO:0000256" key="1">
    <source>
        <dbReference type="SAM" id="MobiDB-lite"/>
    </source>
</evidence>
<evidence type="ECO:0000313" key="3">
    <source>
        <dbReference type="Proteomes" id="UP000478183"/>
    </source>
</evidence>
<protein>
    <submittedName>
        <fullName evidence="2">DUF4169 family protein</fullName>
    </submittedName>
</protein>